<proteinExistence type="inferred from homology"/>
<keyword evidence="2 4" id="KW-0963">Cytoplasm</keyword>
<evidence type="ECO:0000256" key="5">
    <source>
        <dbReference type="PIRSR" id="PIRSR002736-50"/>
    </source>
</evidence>
<dbReference type="InterPro" id="IPR023439">
    <property type="entry name" value="Mal_deCO2ase/Cit_lyase_ACP"/>
</dbReference>
<sequence length="98" mass="10847">MDIKKTAIAGTLESSDIQIMVSTGENGIQLELESQVIEQFGKQIKKVILETFEKYGIKNATVKAVDKGALDCTIKARTEAAIQRAIEKDHDLNWEALI</sequence>
<dbReference type="Proteomes" id="UP000288490">
    <property type="component" value="Unassembled WGS sequence"/>
</dbReference>
<organism evidence="6 7">
    <name type="scientific">Vagococcus bubulae</name>
    <dbReference type="NCBI Taxonomy" id="1977868"/>
    <lineage>
        <taxon>Bacteria</taxon>
        <taxon>Bacillati</taxon>
        <taxon>Bacillota</taxon>
        <taxon>Bacilli</taxon>
        <taxon>Lactobacillales</taxon>
        <taxon>Enterococcaceae</taxon>
        <taxon>Vagococcus</taxon>
    </lineage>
</organism>
<dbReference type="GO" id="GO:0005737">
    <property type="term" value="C:cytoplasm"/>
    <property type="evidence" value="ECO:0007669"/>
    <property type="project" value="UniProtKB-SubCell"/>
</dbReference>
<evidence type="ECO:0000313" key="6">
    <source>
        <dbReference type="EMBL" id="RST95327.1"/>
    </source>
</evidence>
<comment type="similarity">
    <text evidence="4">Belongs to the CitD family.</text>
</comment>
<dbReference type="GO" id="GO:0016829">
    <property type="term" value="F:lyase activity"/>
    <property type="evidence" value="ECO:0007669"/>
    <property type="project" value="UniProtKB-KW"/>
</dbReference>
<dbReference type="OrthoDB" id="1120942at2"/>
<dbReference type="AlphaFoldDB" id="A0A429ZNQ4"/>
<evidence type="ECO:0000256" key="3">
    <source>
        <dbReference type="ARBA" id="ARBA00022553"/>
    </source>
</evidence>
<comment type="subcellular location">
    <subcellularLocation>
        <location evidence="1 4">Cytoplasm</location>
    </subcellularLocation>
</comment>
<protein>
    <recommendedName>
        <fullName evidence="4">Citrate lyase acyl carrier protein</fullName>
    </recommendedName>
    <alternativeName>
        <fullName evidence="4">Citrate lyase gamma chain</fullName>
    </alternativeName>
</protein>
<keyword evidence="3 4" id="KW-0597">Phosphoprotein</keyword>
<gene>
    <name evidence="4" type="primary">citD</name>
    <name evidence="6" type="ORF">CBF36_03590</name>
</gene>
<name>A0A429ZNQ4_9ENTE</name>
<dbReference type="PIRSF" id="PIRSF002736">
    <property type="entry name" value="Citrt_lyas_gamma"/>
    <property type="match status" value="1"/>
</dbReference>
<evidence type="ECO:0000256" key="1">
    <source>
        <dbReference type="ARBA" id="ARBA00004496"/>
    </source>
</evidence>
<dbReference type="NCBIfam" id="NF009726">
    <property type="entry name" value="PRK13253.1"/>
    <property type="match status" value="1"/>
</dbReference>
<reference evidence="6 7" key="1">
    <citation type="submission" date="2017-05" db="EMBL/GenBank/DDBJ databases">
        <title>Vagococcus spp. assemblies.</title>
        <authorList>
            <person name="Gulvik C.A."/>
        </authorList>
    </citation>
    <scope>NUCLEOTIDE SEQUENCE [LARGE SCALE GENOMIC DNA]</scope>
    <source>
        <strain evidence="6 7">SS1994</strain>
    </source>
</reference>
<accession>A0A429ZNQ4</accession>
<comment type="subunit">
    <text evidence="4">Oligomer with a subunit composition of (alpha,beta,gamma)6.</text>
</comment>
<evidence type="ECO:0000256" key="2">
    <source>
        <dbReference type="ARBA" id="ARBA00022490"/>
    </source>
</evidence>
<keyword evidence="6" id="KW-0456">Lyase</keyword>
<dbReference type="RefSeq" id="WP_125956699.1">
    <property type="nucleotide sequence ID" value="NZ_JAQEJV010000004.1"/>
</dbReference>
<feature type="modified residue" description="O-(phosphoribosyl dephospho-coenzyme A)serine" evidence="4 5">
    <location>
        <position position="14"/>
    </location>
</feature>
<keyword evidence="7" id="KW-1185">Reference proteome</keyword>
<comment type="function">
    <text evidence="4">Covalent carrier of the coenzyme of citrate lyase.</text>
</comment>
<dbReference type="EMBL" id="NGJT01000004">
    <property type="protein sequence ID" value="RST95327.1"/>
    <property type="molecule type" value="Genomic_DNA"/>
</dbReference>
<evidence type="ECO:0000313" key="7">
    <source>
        <dbReference type="Proteomes" id="UP000288490"/>
    </source>
</evidence>
<dbReference type="InterPro" id="IPR006495">
    <property type="entry name" value="CitD"/>
</dbReference>
<dbReference type="NCBIfam" id="TIGR01608">
    <property type="entry name" value="citD"/>
    <property type="match status" value="1"/>
</dbReference>
<evidence type="ECO:0000256" key="4">
    <source>
        <dbReference type="HAMAP-Rule" id="MF_00805"/>
    </source>
</evidence>
<dbReference type="HAMAP" id="MF_00805">
    <property type="entry name" value="CitD"/>
    <property type="match status" value="1"/>
</dbReference>
<comment type="caution">
    <text evidence="6">The sequence shown here is derived from an EMBL/GenBank/DDBJ whole genome shotgun (WGS) entry which is preliminary data.</text>
</comment>
<dbReference type="Pfam" id="PF06857">
    <property type="entry name" value="ACP"/>
    <property type="match status" value="1"/>
</dbReference>